<accession>A0ABP7PW54</accession>
<sequence>MKAFLKTNIILILSIILCVALVNPGATYALKAKTVRPSKIAAFNKIVVTGNVEVLLVWSPKIDIHFSHDNEGVAKVIQKDRVLHIVGNDRLKSKIVVYTNDIYRIEAHNQAVIRCEGAINIKYLQIIMKDNAWADLNVNAEGLYTEISDHSILKLEGNAKSFTLLSNGASKLVTNNFLSQKMSNNTQNAD</sequence>
<dbReference type="Proteomes" id="UP001501081">
    <property type="component" value="Unassembled WGS sequence"/>
</dbReference>
<name>A0ABP7PW54_9SPHI</name>
<evidence type="ECO:0000313" key="3">
    <source>
        <dbReference type="Proteomes" id="UP001501081"/>
    </source>
</evidence>
<dbReference type="Gene3D" id="2.160.20.120">
    <property type="match status" value="1"/>
</dbReference>
<keyword evidence="3" id="KW-1185">Reference proteome</keyword>
<reference evidence="3" key="1">
    <citation type="journal article" date="2019" name="Int. J. Syst. Evol. Microbiol.">
        <title>The Global Catalogue of Microorganisms (GCM) 10K type strain sequencing project: providing services to taxonomists for standard genome sequencing and annotation.</title>
        <authorList>
            <consortium name="The Broad Institute Genomics Platform"/>
            <consortium name="The Broad Institute Genome Sequencing Center for Infectious Disease"/>
            <person name="Wu L."/>
            <person name="Ma J."/>
        </authorList>
    </citation>
    <scope>NUCLEOTIDE SEQUENCE [LARGE SCALE GENOMIC DNA]</scope>
    <source>
        <strain evidence="3">JCM 17338</strain>
    </source>
</reference>
<feature type="domain" description="Putative auto-transporter adhesin head GIN" evidence="1">
    <location>
        <begin position="42"/>
        <end position="182"/>
    </location>
</feature>
<proteinExistence type="predicted"/>
<comment type="caution">
    <text evidence="2">The sequence shown here is derived from an EMBL/GenBank/DDBJ whole genome shotgun (WGS) entry which is preliminary data.</text>
</comment>
<gene>
    <name evidence="2" type="ORF">GCM10022246_25780</name>
</gene>
<protein>
    <recommendedName>
        <fullName evidence="1">Putative auto-transporter adhesin head GIN domain-containing protein</fullName>
    </recommendedName>
</protein>
<dbReference type="EMBL" id="BAABAK010000015">
    <property type="protein sequence ID" value="GAA3972321.1"/>
    <property type="molecule type" value="Genomic_DNA"/>
</dbReference>
<evidence type="ECO:0000313" key="2">
    <source>
        <dbReference type="EMBL" id="GAA3972321.1"/>
    </source>
</evidence>
<dbReference type="Pfam" id="PF10988">
    <property type="entry name" value="DUF2807"/>
    <property type="match status" value="1"/>
</dbReference>
<dbReference type="InterPro" id="IPR021255">
    <property type="entry name" value="DUF2807"/>
</dbReference>
<evidence type="ECO:0000259" key="1">
    <source>
        <dbReference type="Pfam" id="PF10988"/>
    </source>
</evidence>
<dbReference type="RefSeq" id="WP_316755668.1">
    <property type="nucleotide sequence ID" value="NZ_BAABAK010000015.1"/>
</dbReference>
<organism evidence="2 3">
    <name type="scientific">Pedobacter ginsengiterrae</name>
    <dbReference type="NCBI Taxonomy" id="871696"/>
    <lineage>
        <taxon>Bacteria</taxon>
        <taxon>Pseudomonadati</taxon>
        <taxon>Bacteroidota</taxon>
        <taxon>Sphingobacteriia</taxon>
        <taxon>Sphingobacteriales</taxon>
        <taxon>Sphingobacteriaceae</taxon>
        <taxon>Pedobacter</taxon>
    </lineage>
</organism>